<keyword evidence="1" id="KW-0812">Transmembrane</keyword>
<name>A0ABY4FZQ7_9MICO</name>
<feature type="transmembrane region" description="Helical" evidence="1">
    <location>
        <begin position="98"/>
        <end position="121"/>
    </location>
</feature>
<reference evidence="2 3" key="1">
    <citation type="submission" date="2022-04" db="EMBL/GenBank/DDBJ databases">
        <title>Leucobacter sp. isolated from rhizosphere of onion.</title>
        <authorList>
            <person name="Won M."/>
            <person name="Lee C.-M."/>
            <person name="Woen H.-Y."/>
            <person name="Kwon S.-W."/>
        </authorList>
    </citation>
    <scope>NUCLEOTIDE SEQUENCE [LARGE SCALE GENOMIC DNA]</scope>
    <source>
        <strain evidence="2 3">H25R-14</strain>
    </source>
</reference>
<accession>A0ABY4FZQ7</accession>
<evidence type="ECO:0008006" key="4">
    <source>
        <dbReference type="Google" id="ProtNLM"/>
    </source>
</evidence>
<feature type="transmembrane region" description="Helical" evidence="1">
    <location>
        <begin position="12"/>
        <end position="32"/>
    </location>
</feature>
<gene>
    <name evidence="2" type="ORF">MUN76_07465</name>
</gene>
<evidence type="ECO:0000313" key="3">
    <source>
        <dbReference type="Proteomes" id="UP000831775"/>
    </source>
</evidence>
<sequence>MSRISGRSLGVWSLRLDAAYCLILGILVAASAPQIATVVALPVPLLLTTGLIVVVWSGLVLWMVFRMRLRLALGLVLGVNVVAASLIAAAALTASGTLIVIAVLAVALDVALFAVSQVVAIRRIAAQAATVAVA</sequence>
<feature type="transmembrane region" description="Helical" evidence="1">
    <location>
        <begin position="38"/>
        <end position="64"/>
    </location>
</feature>
<protein>
    <recommendedName>
        <fullName evidence="4">Histidine kinase</fullName>
    </recommendedName>
</protein>
<keyword evidence="1" id="KW-1133">Transmembrane helix</keyword>
<feature type="transmembrane region" description="Helical" evidence="1">
    <location>
        <begin position="71"/>
        <end position="92"/>
    </location>
</feature>
<dbReference type="EMBL" id="CP095043">
    <property type="protein sequence ID" value="UOQ61781.1"/>
    <property type="molecule type" value="Genomic_DNA"/>
</dbReference>
<proteinExistence type="predicted"/>
<keyword evidence="1" id="KW-0472">Membrane</keyword>
<dbReference type="RefSeq" id="WP_244688511.1">
    <property type="nucleotide sequence ID" value="NZ_CP095043.1"/>
</dbReference>
<organism evidence="2 3">
    <name type="scientific">Leucobacter rhizosphaerae</name>
    <dbReference type="NCBI Taxonomy" id="2932245"/>
    <lineage>
        <taxon>Bacteria</taxon>
        <taxon>Bacillati</taxon>
        <taxon>Actinomycetota</taxon>
        <taxon>Actinomycetes</taxon>
        <taxon>Micrococcales</taxon>
        <taxon>Microbacteriaceae</taxon>
        <taxon>Leucobacter</taxon>
    </lineage>
</organism>
<evidence type="ECO:0000256" key="1">
    <source>
        <dbReference type="SAM" id="Phobius"/>
    </source>
</evidence>
<dbReference type="Proteomes" id="UP000831775">
    <property type="component" value="Chromosome"/>
</dbReference>
<keyword evidence="3" id="KW-1185">Reference proteome</keyword>
<evidence type="ECO:0000313" key="2">
    <source>
        <dbReference type="EMBL" id="UOQ61781.1"/>
    </source>
</evidence>